<comment type="subcellular location">
    <subcellularLocation>
        <location evidence="1">Cell membrane</location>
        <topology evidence="1">Multi-pass membrane protein</topology>
    </subcellularLocation>
</comment>
<dbReference type="PANTHER" id="PTHR23513">
    <property type="entry name" value="INTEGRAL MEMBRANE EFFLUX PROTEIN-RELATED"/>
    <property type="match status" value="1"/>
</dbReference>
<keyword evidence="10" id="KW-1185">Reference proteome</keyword>
<feature type="transmembrane region" description="Helical" evidence="7">
    <location>
        <begin position="354"/>
        <end position="377"/>
    </location>
</feature>
<dbReference type="InterPro" id="IPR010290">
    <property type="entry name" value="TM_effector"/>
</dbReference>
<feature type="transmembrane region" description="Helical" evidence="7">
    <location>
        <begin position="233"/>
        <end position="254"/>
    </location>
</feature>
<evidence type="ECO:0000256" key="5">
    <source>
        <dbReference type="ARBA" id="ARBA00022989"/>
    </source>
</evidence>
<keyword evidence="2" id="KW-0813">Transport</keyword>
<feature type="transmembrane region" description="Helical" evidence="7">
    <location>
        <begin position="319"/>
        <end position="342"/>
    </location>
</feature>
<sequence>MANTDGNQEQQLLPALMSRNYRLFFAGQSISLIGSWMTHIATIWLVYNLTNSPVMLGVVGFASQIPSFFLAPFGGVFVDRFSRYHTLIGTQIFSMVQSLALAVLALTGTIQVWHIIGLSLFQGLINSVDSPARQAFAPELLEHREHLANAIAINSTIIHGAQLIGPALGGLLIATIGAAYCFLIDGFSYIAVIIALLAMDIKPRQIVVTIGNPFQQVAEVFVYAFKFPAIRCILWLSALVSLMGLQYTILLPIFAEKILTGSAKTLGLLMTASGIGASAGGIYLATRVNILLIGKLIVLAPGILGISLMAFSLSRYLPLSLFIMLFVGLGTMLQIAASNTFLQTIVEDDKRGRLMSLYTMSFLGMLPLGNLLGGFLANRIGTPNTLMVDGIVCIVASVWFYHKLPVLKQSIVAVYQQKRTILRKQPTR</sequence>
<feature type="transmembrane region" description="Helical" evidence="7">
    <location>
        <begin position="99"/>
        <end position="121"/>
    </location>
</feature>
<feature type="domain" description="Major facilitator superfamily (MFS) profile" evidence="8">
    <location>
        <begin position="15"/>
        <end position="408"/>
    </location>
</feature>
<dbReference type="InterPro" id="IPR036259">
    <property type="entry name" value="MFS_trans_sf"/>
</dbReference>
<evidence type="ECO:0000313" key="10">
    <source>
        <dbReference type="Proteomes" id="UP001212499"/>
    </source>
</evidence>
<keyword evidence="3" id="KW-1003">Cell membrane</keyword>
<feature type="transmembrane region" description="Helical" evidence="7">
    <location>
        <begin position="171"/>
        <end position="197"/>
    </location>
</feature>
<name>A0ABT5AME4_9CYAN</name>
<evidence type="ECO:0000313" key="9">
    <source>
        <dbReference type="EMBL" id="MDB9538082.1"/>
    </source>
</evidence>
<dbReference type="PANTHER" id="PTHR23513:SF11">
    <property type="entry name" value="STAPHYLOFERRIN A TRANSPORTER"/>
    <property type="match status" value="1"/>
</dbReference>
<proteinExistence type="predicted"/>
<dbReference type="SUPFAM" id="SSF103473">
    <property type="entry name" value="MFS general substrate transporter"/>
    <property type="match status" value="1"/>
</dbReference>
<evidence type="ECO:0000256" key="1">
    <source>
        <dbReference type="ARBA" id="ARBA00004651"/>
    </source>
</evidence>
<organism evidence="9 10">
    <name type="scientific">Anabaenopsis arnoldii</name>
    <dbReference type="NCBI Taxonomy" id="2152938"/>
    <lineage>
        <taxon>Bacteria</taxon>
        <taxon>Bacillati</taxon>
        <taxon>Cyanobacteriota</taxon>
        <taxon>Cyanophyceae</taxon>
        <taxon>Nostocales</taxon>
        <taxon>Nodulariaceae</taxon>
        <taxon>Anabaenopsis</taxon>
    </lineage>
</organism>
<dbReference type="PROSITE" id="PS50850">
    <property type="entry name" value="MFS"/>
    <property type="match status" value="1"/>
</dbReference>
<feature type="transmembrane region" description="Helical" evidence="7">
    <location>
        <begin position="266"/>
        <end position="285"/>
    </location>
</feature>
<dbReference type="Pfam" id="PF05977">
    <property type="entry name" value="MFS_3"/>
    <property type="match status" value="1"/>
</dbReference>
<protein>
    <submittedName>
        <fullName evidence="9">MFS transporter</fullName>
    </submittedName>
</protein>
<comment type="caution">
    <text evidence="9">The sequence shown here is derived from an EMBL/GenBank/DDBJ whole genome shotgun (WGS) entry which is preliminary data.</text>
</comment>
<feature type="transmembrane region" description="Helical" evidence="7">
    <location>
        <begin position="53"/>
        <end position="78"/>
    </location>
</feature>
<reference evidence="9 10" key="1">
    <citation type="submission" date="2023-01" db="EMBL/GenBank/DDBJ databases">
        <title>Genomes from the Australian National Cyanobacteria Reference Collection.</title>
        <authorList>
            <person name="Willis A."/>
            <person name="Lee E.M.F."/>
        </authorList>
    </citation>
    <scope>NUCLEOTIDE SEQUENCE [LARGE SCALE GENOMIC DNA]</scope>
    <source>
        <strain evidence="9 10">CS-1033</strain>
    </source>
</reference>
<evidence type="ECO:0000256" key="6">
    <source>
        <dbReference type="ARBA" id="ARBA00023136"/>
    </source>
</evidence>
<evidence type="ECO:0000256" key="2">
    <source>
        <dbReference type="ARBA" id="ARBA00022448"/>
    </source>
</evidence>
<dbReference type="InterPro" id="IPR020846">
    <property type="entry name" value="MFS_dom"/>
</dbReference>
<keyword evidence="4 7" id="KW-0812">Transmembrane</keyword>
<dbReference type="Proteomes" id="UP001212499">
    <property type="component" value="Unassembled WGS sequence"/>
</dbReference>
<keyword evidence="6 7" id="KW-0472">Membrane</keyword>
<gene>
    <name evidence="9" type="ORF">PN457_00080</name>
</gene>
<keyword evidence="5 7" id="KW-1133">Transmembrane helix</keyword>
<accession>A0ABT5AME4</accession>
<evidence type="ECO:0000259" key="8">
    <source>
        <dbReference type="PROSITE" id="PS50850"/>
    </source>
</evidence>
<evidence type="ECO:0000256" key="3">
    <source>
        <dbReference type="ARBA" id="ARBA00022475"/>
    </source>
</evidence>
<feature type="transmembrane region" description="Helical" evidence="7">
    <location>
        <begin position="21"/>
        <end position="47"/>
    </location>
</feature>
<feature type="transmembrane region" description="Helical" evidence="7">
    <location>
        <begin position="292"/>
        <end position="313"/>
    </location>
</feature>
<feature type="transmembrane region" description="Helical" evidence="7">
    <location>
        <begin position="383"/>
        <end position="401"/>
    </location>
</feature>
<dbReference type="Gene3D" id="1.20.1250.20">
    <property type="entry name" value="MFS general substrate transporter like domains"/>
    <property type="match status" value="1"/>
</dbReference>
<evidence type="ECO:0000256" key="4">
    <source>
        <dbReference type="ARBA" id="ARBA00022692"/>
    </source>
</evidence>
<dbReference type="CDD" id="cd06173">
    <property type="entry name" value="MFS_MefA_like"/>
    <property type="match status" value="1"/>
</dbReference>
<dbReference type="EMBL" id="JAQMUH010000003">
    <property type="protein sequence ID" value="MDB9538082.1"/>
    <property type="molecule type" value="Genomic_DNA"/>
</dbReference>
<evidence type="ECO:0000256" key="7">
    <source>
        <dbReference type="SAM" id="Phobius"/>
    </source>
</evidence>
<dbReference type="RefSeq" id="WP_271730471.1">
    <property type="nucleotide sequence ID" value="NZ_JANQDP010000055.1"/>
</dbReference>